<evidence type="ECO:0000313" key="2">
    <source>
        <dbReference type="Proteomes" id="UP000281553"/>
    </source>
</evidence>
<accession>A0A3P7LFU5</accession>
<dbReference type="InterPro" id="IPR029071">
    <property type="entry name" value="Ubiquitin-like_domsf"/>
</dbReference>
<name>A0A3P7LFU5_DIBLA</name>
<reference evidence="1 2" key="1">
    <citation type="submission" date="2018-11" db="EMBL/GenBank/DDBJ databases">
        <authorList>
            <consortium name="Pathogen Informatics"/>
        </authorList>
    </citation>
    <scope>NUCLEOTIDE SEQUENCE [LARGE SCALE GENOMIC DNA]</scope>
</reference>
<dbReference type="AlphaFoldDB" id="A0A3P7LFU5"/>
<dbReference type="SUPFAM" id="SSF54236">
    <property type="entry name" value="Ubiquitin-like"/>
    <property type="match status" value="1"/>
</dbReference>
<organism evidence="1 2">
    <name type="scientific">Dibothriocephalus latus</name>
    <name type="common">Fish tapeworm</name>
    <name type="synonym">Diphyllobothrium latum</name>
    <dbReference type="NCBI Taxonomy" id="60516"/>
    <lineage>
        <taxon>Eukaryota</taxon>
        <taxon>Metazoa</taxon>
        <taxon>Spiralia</taxon>
        <taxon>Lophotrochozoa</taxon>
        <taxon>Platyhelminthes</taxon>
        <taxon>Cestoda</taxon>
        <taxon>Eucestoda</taxon>
        <taxon>Diphyllobothriidea</taxon>
        <taxon>Diphyllobothriidae</taxon>
        <taxon>Dibothriocephalus</taxon>
    </lineage>
</organism>
<dbReference type="Proteomes" id="UP000281553">
    <property type="component" value="Unassembled WGS sequence"/>
</dbReference>
<dbReference type="CDD" id="cd17039">
    <property type="entry name" value="Ubl_ubiquitin_like"/>
    <property type="match status" value="1"/>
</dbReference>
<dbReference type="EMBL" id="UYRU01053412">
    <property type="protein sequence ID" value="VDN12240.1"/>
    <property type="molecule type" value="Genomic_DNA"/>
</dbReference>
<dbReference type="Gene3D" id="3.10.20.90">
    <property type="entry name" value="Phosphatidylinositol 3-kinase Catalytic Subunit, Chain A, domain 1"/>
    <property type="match status" value="1"/>
</dbReference>
<protein>
    <submittedName>
        <fullName evidence="1">Uncharacterized protein</fullName>
    </submittedName>
</protein>
<keyword evidence="2" id="KW-1185">Reference proteome</keyword>
<sequence length="98" mass="11046">MATLGGLIHLPWMLDIHCKRKEHFNLHVPDHESVSGLKCTICCDEYISVENRTLIFHGLLLAGDYDLEVYGSRNCSSGFRSLLLDFAKGYFGECNPVI</sequence>
<gene>
    <name evidence="1" type="ORF">DILT_LOCUS8071</name>
</gene>
<proteinExistence type="predicted"/>
<evidence type="ECO:0000313" key="1">
    <source>
        <dbReference type="EMBL" id="VDN12240.1"/>
    </source>
</evidence>